<accession>A0A9N8HPC2</accession>
<dbReference type="PANTHER" id="PTHR10981:SF0">
    <property type="entry name" value="BATTENIN"/>
    <property type="match status" value="1"/>
</dbReference>
<keyword evidence="10" id="KW-1185">Reference proteome</keyword>
<reference evidence="9" key="1">
    <citation type="submission" date="2020-06" db="EMBL/GenBank/DDBJ databases">
        <authorList>
            <consortium name="Plant Systems Biology data submission"/>
        </authorList>
    </citation>
    <scope>NUCLEOTIDE SEQUENCE</scope>
    <source>
        <strain evidence="9">D6</strain>
    </source>
</reference>
<evidence type="ECO:0000256" key="2">
    <source>
        <dbReference type="ARBA" id="ARBA00007467"/>
    </source>
</evidence>
<feature type="transmembrane region" description="Helical" evidence="7">
    <location>
        <begin position="372"/>
        <end position="395"/>
    </location>
</feature>
<dbReference type="GO" id="GO:0005773">
    <property type="term" value="C:vacuole"/>
    <property type="evidence" value="ECO:0007669"/>
    <property type="project" value="UniProtKB-ARBA"/>
</dbReference>
<dbReference type="GO" id="GO:0016020">
    <property type="term" value="C:membrane"/>
    <property type="evidence" value="ECO:0007669"/>
    <property type="project" value="UniProtKB-UniRule"/>
</dbReference>
<dbReference type="InterPro" id="IPR003492">
    <property type="entry name" value="Battenin_disease_Cln3"/>
</dbReference>
<evidence type="ECO:0000256" key="6">
    <source>
        <dbReference type="ARBA" id="ARBA00023136"/>
    </source>
</evidence>
<sequence>MHSPPTASYASIDDCPQPAAKTTTGTEQPPAMLALAFWLLGLLNNAAYIIMIASAKTISEGGTALVFLANVLPAMCVKLSAPYWFDHVSYYHRILIAFWTMVLSFGMVASGTSVGVQLLGVALCSVHTGLGESSLLAAAGKCDASGRCIGAFSSGTGLAGVFGFFWKFIWNEWMNLSMRTTLWLAQSLSLLYIYIYWKMLHPYLKKSVKAATPGAGELMPLEMNTFPPVSVAKTINGSMHATEKTEVDSMDSSSGKLRDTSALRCRQPDDSALESPPEIIVYQAPDVEEAPKPVSQWTTAERSEFVVKQLWPYIIPLFVVYATEYSLQAGTWTAIGFPVESQQARNEFYEYSNWMYQAGVFISRSSGAFGPAAPMSVLWIMPTLQALNVVFFAFVAADHVFYSYAMLLPCCFYVGLLGGGVYVHGYKRICADFDIVDRREFALATTSVAESFGIVCADVMGLFIQACLYQSNDIAGAIVSCPI</sequence>
<evidence type="ECO:0000256" key="1">
    <source>
        <dbReference type="ARBA" id="ARBA00004127"/>
    </source>
</evidence>
<evidence type="ECO:0000256" key="4">
    <source>
        <dbReference type="ARBA" id="ARBA00022692"/>
    </source>
</evidence>
<gene>
    <name evidence="9" type="ORF">SEMRO_1072_G238130.1</name>
</gene>
<feature type="region of interest" description="Disordered" evidence="8">
    <location>
        <begin position="1"/>
        <end position="25"/>
    </location>
</feature>
<name>A0A9N8HPC2_9STRA</name>
<keyword evidence="5 7" id="KW-1133">Transmembrane helix</keyword>
<feature type="transmembrane region" description="Helical" evidence="7">
    <location>
        <begin position="90"/>
        <end position="109"/>
    </location>
</feature>
<feature type="transmembrane region" description="Helical" evidence="7">
    <location>
        <begin position="181"/>
        <end position="197"/>
    </location>
</feature>
<feature type="transmembrane region" description="Helical" evidence="7">
    <location>
        <begin position="149"/>
        <end position="169"/>
    </location>
</feature>
<dbReference type="GO" id="GO:0012505">
    <property type="term" value="C:endomembrane system"/>
    <property type="evidence" value="ECO:0007669"/>
    <property type="project" value="UniProtKB-SubCell"/>
</dbReference>
<proteinExistence type="inferred from homology"/>
<dbReference type="PANTHER" id="PTHR10981">
    <property type="entry name" value="BATTENIN"/>
    <property type="match status" value="1"/>
</dbReference>
<dbReference type="AlphaFoldDB" id="A0A9N8HPC2"/>
<evidence type="ECO:0000256" key="3">
    <source>
        <dbReference type="ARBA" id="ARBA00022448"/>
    </source>
</evidence>
<comment type="similarity">
    <text evidence="2 7">Belongs to the battenin family.</text>
</comment>
<feature type="transmembrane region" description="Helical" evidence="7">
    <location>
        <begin position="31"/>
        <end position="53"/>
    </location>
</feature>
<feature type="transmembrane region" description="Helical" evidence="7">
    <location>
        <begin position="401"/>
        <end position="423"/>
    </location>
</feature>
<comment type="subcellular location">
    <subcellularLocation>
        <location evidence="1">Endomembrane system</location>
        <topology evidence="1">Multi-pass membrane protein</topology>
    </subcellularLocation>
</comment>
<dbReference type="PRINTS" id="PR01315">
    <property type="entry name" value="BATTENIN"/>
</dbReference>
<dbReference type="InterPro" id="IPR036259">
    <property type="entry name" value="MFS_trans_sf"/>
</dbReference>
<evidence type="ECO:0000256" key="5">
    <source>
        <dbReference type="ARBA" id="ARBA00022989"/>
    </source>
</evidence>
<protein>
    <submittedName>
        <fullName evidence="9">Protein BTN1</fullName>
    </submittedName>
</protein>
<evidence type="ECO:0000313" key="10">
    <source>
        <dbReference type="Proteomes" id="UP001153069"/>
    </source>
</evidence>
<comment type="caution">
    <text evidence="9">The sequence shown here is derived from an EMBL/GenBank/DDBJ whole genome shotgun (WGS) entry which is preliminary data.</text>
</comment>
<keyword evidence="4 7" id="KW-0812">Transmembrane</keyword>
<evidence type="ECO:0000256" key="7">
    <source>
        <dbReference type="RuleBase" id="RU361113"/>
    </source>
</evidence>
<dbReference type="Pfam" id="PF02487">
    <property type="entry name" value="CLN3"/>
    <property type="match status" value="1"/>
</dbReference>
<dbReference type="OrthoDB" id="5965864at2759"/>
<keyword evidence="3" id="KW-0813">Transport</keyword>
<dbReference type="Proteomes" id="UP001153069">
    <property type="component" value="Unassembled WGS sequence"/>
</dbReference>
<keyword evidence="6 7" id="KW-0472">Membrane</keyword>
<dbReference type="GO" id="GO:0051453">
    <property type="term" value="P:regulation of intracellular pH"/>
    <property type="evidence" value="ECO:0007669"/>
    <property type="project" value="TreeGrafter"/>
</dbReference>
<evidence type="ECO:0000256" key="8">
    <source>
        <dbReference type="SAM" id="MobiDB-lite"/>
    </source>
</evidence>
<organism evidence="9 10">
    <name type="scientific">Seminavis robusta</name>
    <dbReference type="NCBI Taxonomy" id="568900"/>
    <lineage>
        <taxon>Eukaryota</taxon>
        <taxon>Sar</taxon>
        <taxon>Stramenopiles</taxon>
        <taxon>Ochrophyta</taxon>
        <taxon>Bacillariophyta</taxon>
        <taxon>Bacillariophyceae</taxon>
        <taxon>Bacillariophycidae</taxon>
        <taxon>Naviculales</taxon>
        <taxon>Naviculaceae</taxon>
        <taxon>Seminavis</taxon>
    </lineage>
</organism>
<dbReference type="EMBL" id="CAICTM010001070">
    <property type="protein sequence ID" value="CAB9520092.1"/>
    <property type="molecule type" value="Genomic_DNA"/>
</dbReference>
<feature type="transmembrane region" description="Helical" evidence="7">
    <location>
        <begin position="65"/>
        <end position="84"/>
    </location>
</feature>
<evidence type="ECO:0000313" key="9">
    <source>
        <dbReference type="EMBL" id="CAB9520092.1"/>
    </source>
</evidence>
<dbReference type="SUPFAM" id="SSF103473">
    <property type="entry name" value="MFS general substrate transporter"/>
    <property type="match status" value="1"/>
</dbReference>